<proteinExistence type="predicted"/>
<dbReference type="AlphaFoldDB" id="A0A1Y2HDP4"/>
<evidence type="ECO:0000256" key="1">
    <source>
        <dbReference type="SAM" id="MobiDB-lite"/>
    </source>
</evidence>
<feature type="compositionally biased region" description="Polar residues" evidence="1">
    <location>
        <begin position="93"/>
        <end position="113"/>
    </location>
</feature>
<accession>A0A1Y2HDP4</accession>
<feature type="region of interest" description="Disordered" evidence="1">
    <location>
        <begin position="83"/>
        <end position="173"/>
    </location>
</feature>
<evidence type="ECO:0000313" key="3">
    <source>
        <dbReference type="Proteomes" id="UP000193411"/>
    </source>
</evidence>
<sequence>MNIPPVNIMTNNPILFTPSPSALVDTQSAQFRPLDWTEVHLVQFDYTSLYSQSKGHHLPASSAKVESADAGVGQFSLQDMRQETQAPAGGTGSNPTNHATAQQNQLESDSASGEPSLLDAFSQLHSLPAPIPPPSSQSVQSQGWDTGDAGGLGNAGHSSSAGTSDGSSNGVAGAGEEAVFFTLNV</sequence>
<name>A0A1Y2HDP4_9FUNG</name>
<keyword evidence="3" id="KW-1185">Reference proteome</keyword>
<organism evidence="2 3">
    <name type="scientific">Catenaria anguillulae PL171</name>
    <dbReference type="NCBI Taxonomy" id="765915"/>
    <lineage>
        <taxon>Eukaryota</taxon>
        <taxon>Fungi</taxon>
        <taxon>Fungi incertae sedis</taxon>
        <taxon>Blastocladiomycota</taxon>
        <taxon>Blastocladiomycetes</taxon>
        <taxon>Blastocladiales</taxon>
        <taxon>Catenariaceae</taxon>
        <taxon>Catenaria</taxon>
    </lineage>
</organism>
<evidence type="ECO:0000313" key="2">
    <source>
        <dbReference type="EMBL" id="ORZ32665.1"/>
    </source>
</evidence>
<feature type="compositionally biased region" description="Low complexity" evidence="1">
    <location>
        <begin position="156"/>
        <end position="170"/>
    </location>
</feature>
<reference evidence="2 3" key="1">
    <citation type="submission" date="2016-07" db="EMBL/GenBank/DDBJ databases">
        <title>Pervasive Adenine N6-methylation of Active Genes in Fungi.</title>
        <authorList>
            <consortium name="DOE Joint Genome Institute"/>
            <person name="Mondo S.J."/>
            <person name="Dannebaum R.O."/>
            <person name="Kuo R.C."/>
            <person name="Labutti K."/>
            <person name="Haridas S."/>
            <person name="Kuo A."/>
            <person name="Salamov A."/>
            <person name="Ahrendt S.R."/>
            <person name="Lipzen A."/>
            <person name="Sullivan W."/>
            <person name="Andreopoulos W.B."/>
            <person name="Clum A."/>
            <person name="Lindquist E."/>
            <person name="Daum C."/>
            <person name="Ramamoorthy G.K."/>
            <person name="Gryganskyi A."/>
            <person name="Culley D."/>
            <person name="Magnuson J.K."/>
            <person name="James T.Y."/>
            <person name="O'Malley M.A."/>
            <person name="Stajich J.E."/>
            <person name="Spatafora J.W."/>
            <person name="Visel A."/>
            <person name="Grigoriev I.V."/>
        </authorList>
    </citation>
    <scope>NUCLEOTIDE SEQUENCE [LARGE SCALE GENOMIC DNA]</scope>
    <source>
        <strain evidence="2 3">PL171</strain>
    </source>
</reference>
<dbReference type="Proteomes" id="UP000193411">
    <property type="component" value="Unassembled WGS sequence"/>
</dbReference>
<protein>
    <submittedName>
        <fullName evidence="2">Uncharacterized protein</fullName>
    </submittedName>
</protein>
<dbReference type="EMBL" id="MCFL01000043">
    <property type="protein sequence ID" value="ORZ32665.1"/>
    <property type="molecule type" value="Genomic_DNA"/>
</dbReference>
<comment type="caution">
    <text evidence="2">The sequence shown here is derived from an EMBL/GenBank/DDBJ whole genome shotgun (WGS) entry which is preliminary data.</text>
</comment>
<gene>
    <name evidence="2" type="ORF">BCR44DRAFT_366904</name>
</gene>